<dbReference type="Pfam" id="PF00356">
    <property type="entry name" value="LacI"/>
    <property type="match status" value="1"/>
</dbReference>
<dbReference type="InterPro" id="IPR000843">
    <property type="entry name" value="HTH_LacI"/>
</dbReference>
<proteinExistence type="predicted"/>
<dbReference type="AlphaFoldDB" id="A0A498R1V2"/>
<accession>A0A498R1V2</accession>
<evidence type="ECO:0000256" key="3">
    <source>
        <dbReference type="ARBA" id="ARBA00023163"/>
    </source>
</evidence>
<keyword evidence="3" id="KW-0804">Transcription</keyword>
<dbReference type="GO" id="GO:0003700">
    <property type="term" value="F:DNA-binding transcription factor activity"/>
    <property type="evidence" value="ECO:0007669"/>
    <property type="project" value="TreeGrafter"/>
</dbReference>
<dbReference type="PANTHER" id="PTHR30146">
    <property type="entry name" value="LACI-RELATED TRANSCRIPTIONAL REPRESSOR"/>
    <property type="match status" value="1"/>
</dbReference>
<evidence type="ECO:0000313" key="5">
    <source>
        <dbReference type="EMBL" id="VBB06596.1"/>
    </source>
</evidence>
<dbReference type="InterPro" id="IPR010982">
    <property type="entry name" value="Lambda_DNA-bd_dom_sf"/>
</dbReference>
<sequence length="342" mass="38562">MATIKDVARQAGVSVTTVSRVLNETAPVNEKTKKNVLKVIEELRYSPSMMAQGMRTKKSKTLGIIIPDYINSFYYELFKDLEDAARKHGYNILVTSIGEGTQDKTAYLSDLVNRNVDGLVVCTYQGDKASIEYLLKLAETLPVVFIDHLNLDKPVNTVYTDGYAGIKKIVQHLYQLGHREMAYITSIPRYKVNNDRYQGFADALREYGLPLRPELVYEGNYHIESGYEAARHFFTAAPVRPTAIVSATDLMAIGAINYLKSMGLKIPEDVAVTGFDDIHMSRWISPPVTTCRQPLAAMAEQAVELFLHRSRHPHAKVKRIIFEGELMIRRSTDPAKEEFVQV</sequence>
<dbReference type="Gene3D" id="3.40.50.2300">
    <property type="match status" value="2"/>
</dbReference>
<keyword evidence="6" id="KW-1185">Reference proteome</keyword>
<evidence type="ECO:0000313" key="6">
    <source>
        <dbReference type="Proteomes" id="UP000277811"/>
    </source>
</evidence>
<keyword evidence="1" id="KW-0805">Transcription regulation</keyword>
<dbReference type="InterPro" id="IPR028082">
    <property type="entry name" value="Peripla_BP_I"/>
</dbReference>
<dbReference type="PANTHER" id="PTHR30146:SF109">
    <property type="entry name" value="HTH-TYPE TRANSCRIPTIONAL REGULATOR GALS"/>
    <property type="match status" value="1"/>
</dbReference>
<dbReference type="RefSeq" id="WP_122627536.1">
    <property type="nucleotide sequence ID" value="NZ_UPPP01000065.1"/>
</dbReference>
<name>A0A498R1V2_9FIRM</name>
<dbReference type="CDD" id="cd01392">
    <property type="entry name" value="HTH_LacI"/>
    <property type="match status" value="1"/>
</dbReference>
<evidence type="ECO:0000256" key="1">
    <source>
        <dbReference type="ARBA" id="ARBA00023015"/>
    </source>
</evidence>
<dbReference type="CDD" id="cd06267">
    <property type="entry name" value="PBP1_LacI_sugar_binding-like"/>
    <property type="match status" value="1"/>
</dbReference>
<dbReference type="PROSITE" id="PS00356">
    <property type="entry name" value="HTH_LACI_1"/>
    <property type="match status" value="1"/>
</dbReference>
<evidence type="ECO:0000256" key="2">
    <source>
        <dbReference type="ARBA" id="ARBA00023125"/>
    </source>
</evidence>
<dbReference type="SUPFAM" id="SSF53822">
    <property type="entry name" value="Periplasmic binding protein-like I"/>
    <property type="match status" value="1"/>
</dbReference>
<dbReference type="PROSITE" id="PS50932">
    <property type="entry name" value="HTH_LACI_2"/>
    <property type="match status" value="1"/>
</dbReference>
<organism evidence="5 6">
    <name type="scientific">Lucifera butyrica</name>
    <dbReference type="NCBI Taxonomy" id="1351585"/>
    <lineage>
        <taxon>Bacteria</taxon>
        <taxon>Bacillati</taxon>
        <taxon>Bacillota</taxon>
        <taxon>Negativicutes</taxon>
        <taxon>Veillonellales</taxon>
        <taxon>Veillonellaceae</taxon>
        <taxon>Lucifera</taxon>
    </lineage>
</organism>
<reference evidence="5 6" key="1">
    <citation type="submission" date="2018-06" db="EMBL/GenBank/DDBJ databases">
        <authorList>
            <person name="Strepis N."/>
        </authorList>
    </citation>
    <scope>NUCLEOTIDE SEQUENCE [LARGE SCALE GENOMIC DNA]</scope>
    <source>
        <strain evidence="5">LUCI</strain>
    </source>
</reference>
<evidence type="ECO:0000259" key="4">
    <source>
        <dbReference type="PROSITE" id="PS50932"/>
    </source>
</evidence>
<protein>
    <submittedName>
        <fullName evidence="5">Laci bacterial regulatory protein hth signature</fullName>
    </submittedName>
</protein>
<dbReference type="EMBL" id="UPPP01000065">
    <property type="protein sequence ID" value="VBB06596.1"/>
    <property type="molecule type" value="Genomic_DNA"/>
</dbReference>
<dbReference type="OrthoDB" id="2029945at2"/>
<dbReference type="GO" id="GO:0000976">
    <property type="term" value="F:transcription cis-regulatory region binding"/>
    <property type="evidence" value="ECO:0007669"/>
    <property type="project" value="TreeGrafter"/>
</dbReference>
<dbReference type="InterPro" id="IPR046335">
    <property type="entry name" value="LacI/GalR-like_sensor"/>
</dbReference>
<feature type="domain" description="HTH lacI-type" evidence="4">
    <location>
        <begin position="2"/>
        <end position="56"/>
    </location>
</feature>
<dbReference type="Pfam" id="PF13377">
    <property type="entry name" value="Peripla_BP_3"/>
    <property type="match status" value="1"/>
</dbReference>
<gene>
    <name evidence="5" type="ORF">LUCI_1832</name>
</gene>
<dbReference type="Proteomes" id="UP000277811">
    <property type="component" value="Unassembled WGS sequence"/>
</dbReference>
<keyword evidence="2" id="KW-0238">DNA-binding</keyword>
<dbReference type="PRINTS" id="PR00036">
    <property type="entry name" value="HTHLACI"/>
</dbReference>
<dbReference type="SUPFAM" id="SSF47413">
    <property type="entry name" value="lambda repressor-like DNA-binding domains"/>
    <property type="match status" value="1"/>
</dbReference>
<dbReference type="SMART" id="SM00354">
    <property type="entry name" value="HTH_LACI"/>
    <property type="match status" value="1"/>
</dbReference>
<dbReference type="Gene3D" id="1.10.260.40">
    <property type="entry name" value="lambda repressor-like DNA-binding domains"/>
    <property type="match status" value="1"/>
</dbReference>